<name>A0A078ADT4_STYLE</name>
<feature type="domain" description="Dynamin N-terminal" evidence="2">
    <location>
        <begin position="86"/>
        <end position="249"/>
    </location>
</feature>
<dbReference type="InParanoid" id="A0A078ADT4"/>
<feature type="region of interest" description="Disordered" evidence="1">
    <location>
        <begin position="485"/>
        <end position="529"/>
    </location>
</feature>
<organism evidence="3 4">
    <name type="scientific">Stylonychia lemnae</name>
    <name type="common">Ciliate</name>
    <dbReference type="NCBI Taxonomy" id="5949"/>
    <lineage>
        <taxon>Eukaryota</taxon>
        <taxon>Sar</taxon>
        <taxon>Alveolata</taxon>
        <taxon>Ciliophora</taxon>
        <taxon>Intramacronucleata</taxon>
        <taxon>Spirotrichea</taxon>
        <taxon>Stichotrichia</taxon>
        <taxon>Sporadotrichida</taxon>
        <taxon>Oxytrichidae</taxon>
        <taxon>Stylonychinae</taxon>
        <taxon>Stylonychia</taxon>
    </lineage>
</organism>
<feature type="compositionally biased region" description="Polar residues" evidence="1">
    <location>
        <begin position="485"/>
        <end position="494"/>
    </location>
</feature>
<gene>
    <name evidence="3" type="primary">Contig12613.g13455</name>
    <name evidence="3" type="ORF">STYLEM_8053</name>
</gene>
<dbReference type="OrthoDB" id="1716625at2759"/>
<dbReference type="GO" id="GO:0005525">
    <property type="term" value="F:GTP binding"/>
    <property type="evidence" value="ECO:0007669"/>
    <property type="project" value="InterPro"/>
</dbReference>
<proteinExistence type="predicted"/>
<dbReference type="PANTHER" id="PTHR42698:SF2">
    <property type="entry name" value="GTPASE ERA-LIKE, CHLOROPLASTIC"/>
    <property type="match status" value="1"/>
</dbReference>
<evidence type="ECO:0000313" key="4">
    <source>
        <dbReference type="Proteomes" id="UP000039865"/>
    </source>
</evidence>
<dbReference type="GO" id="GO:0019843">
    <property type="term" value="F:rRNA binding"/>
    <property type="evidence" value="ECO:0007669"/>
    <property type="project" value="TreeGrafter"/>
</dbReference>
<dbReference type="InterPro" id="IPR045063">
    <property type="entry name" value="Dynamin_N"/>
</dbReference>
<feature type="compositionally biased region" description="Low complexity" evidence="1">
    <location>
        <begin position="495"/>
        <end position="510"/>
    </location>
</feature>
<accession>A0A078ADT4</accession>
<dbReference type="Pfam" id="PF00350">
    <property type="entry name" value="Dynamin_N"/>
    <property type="match status" value="1"/>
</dbReference>
<keyword evidence="4" id="KW-1185">Reference proteome</keyword>
<reference evidence="3 4" key="1">
    <citation type="submission" date="2014-06" db="EMBL/GenBank/DDBJ databases">
        <authorList>
            <person name="Swart Estienne"/>
        </authorList>
    </citation>
    <scope>NUCLEOTIDE SEQUENCE [LARGE SCALE GENOMIC DNA]</scope>
    <source>
        <strain evidence="3 4">130c</strain>
    </source>
</reference>
<sequence>MSQADQDEEFNDKLMNTVIKQYNYEQWLKQQYTQSIKYQQYVRTSSLDYDPNKLDMEKVSRELYKLSQEKYPQLKNIIVPEKKLVVMILGNHSAGKSSFINWYVEQPDLQKTKVSIETIEINLIMQGNSQQEFNGMNAMQMLPFLRDLYDVDSKKEKFPGLLENLFLKSSNSDAKDFKNIVFIDTPGLADGNLKYKFDVEQVFEWIAAHCDVILTFFDPQGQALCKRTMNMIQQLYKNHQSKLQFIMTKGDMFDSDDDRLKCMCQITQSLSTIIPPMHGFQMPIISLPTPHTRYQGFSNQNNNNKLSQINQIDDIVQLFRKKYQVKGQSIMSKFNEDIKIINEVTQKMKNEQKSIQSNKKPIQLINQGLNYLLKVSYDLIKAEKSLFHFLMKNVMGIAVCLNWFSEKLAIHQNNFNIDRKYKKLQHIMSNRVFARIQNPDSIINNVIDNQFQKELFETSSLDESQLLYKVRLQNQILTRENTLQEQNRYNSRQTQQSIIHRSNQSRSSSRINKKTFKEGATSNESTQLEIEEQKINSKVLFRQKSD</sequence>
<protein>
    <submittedName>
        <fullName evidence="3">Eh domain-containing protein 3</fullName>
    </submittedName>
</protein>
<dbReference type="GO" id="GO:0000028">
    <property type="term" value="P:ribosomal small subunit assembly"/>
    <property type="evidence" value="ECO:0007669"/>
    <property type="project" value="TreeGrafter"/>
</dbReference>
<evidence type="ECO:0000313" key="3">
    <source>
        <dbReference type="EMBL" id="CDW79068.1"/>
    </source>
</evidence>
<dbReference type="AlphaFoldDB" id="A0A078ADT4"/>
<evidence type="ECO:0000259" key="2">
    <source>
        <dbReference type="Pfam" id="PF00350"/>
    </source>
</evidence>
<dbReference type="InterPro" id="IPR027417">
    <property type="entry name" value="P-loop_NTPase"/>
</dbReference>
<dbReference type="InterPro" id="IPR005662">
    <property type="entry name" value="GTPase_Era-like"/>
</dbReference>
<evidence type="ECO:0000256" key="1">
    <source>
        <dbReference type="SAM" id="MobiDB-lite"/>
    </source>
</evidence>
<dbReference type="GO" id="GO:0043024">
    <property type="term" value="F:ribosomal small subunit binding"/>
    <property type="evidence" value="ECO:0007669"/>
    <property type="project" value="TreeGrafter"/>
</dbReference>
<dbReference type="EMBL" id="CCKQ01007660">
    <property type="protein sequence ID" value="CDW79068.1"/>
    <property type="molecule type" value="Genomic_DNA"/>
</dbReference>
<dbReference type="PANTHER" id="PTHR42698">
    <property type="entry name" value="GTPASE ERA"/>
    <property type="match status" value="1"/>
</dbReference>
<dbReference type="SUPFAM" id="SSF52540">
    <property type="entry name" value="P-loop containing nucleoside triphosphate hydrolases"/>
    <property type="match status" value="1"/>
</dbReference>
<dbReference type="Proteomes" id="UP000039865">
    <property type="component" value="Unassembled WGS sequence"/>
</dbReference>
<dbReference type="Gene3D" id="3.40.50.300">
    <property type="entry name" value="P-loop containing nucleotide triphosphate hydrolases"/>
    <property type="match status" value="1"/>
</dbReference>